<evidence type="ECO:0000313" key="1">
    <source>
        <dbReference type="EMBL" id="STR02681.1"/>
    </source>
</evidence>
<reference evidence="1 2" key="1">
    <citation type="submission" date="2018-06" db="EMBL/GenBank/DDBJ databases">
        <authorList>
            <consortium name="Pathogen Informatics"/>
            <person name="Doyle S."/>
        </authorList>
    </citation>
    <scope>NUCLEOTIDE SEQUENCE [LARGE SCALE GENOMIC DNA]</scope>
    <source>
        <strain evidence="1 2">NCTC13336</strain>
    </source>
</reference>
<protein>
    <submittedName>
        <fullName evidence="1">Pilus assembly protein, PilP</fullName>
    </submittedName>
</protein>
<sequence length="172" mass="19097">MMKKIILLSGFLFLAGCEEEPGDLRAWIDSTKKEAEKKIKPVEIPEGVPMLTYTPAPQPALDAFNSKRLSTNQKGINAPDPNRPKEVLEAFNLESIKYVGSFKKGRSVSAFVKVDGHVYTISKGNYIGQNYGRVSEIRDDALIITELVEDAYGNWTYRPAELVLSSSEQVGN</sequence>
<dbReference type="PROSITE" id="PS51257">
    <property type="entry name" value="PROKAR_LIPOPROTEIN"/>
    <property type="match status" value="1"/>
</dbReference>
<accession>A0A377R2G1</accession>
<dbReference type="Proteomes" id="UP000254293">
    <property type="component" value="Unassembled WGS sequence"/>
</dbReference>
<dbReference type="AlphaFoldDB" id="A0A377R2G1"/>
<keyword evidence="2" id="KW-1185">Reference proteome</keyword>
<evidence type="ECO:0000313" key="2">
    <source>
        <dbReference type="Proteomes" id="UP000254293"/>
    </source>
</evidence>
<dbReference type="EMBL" id="UGJJ01000002">
    <property type="protein sequence ID" value="STR02681.1"/>
    <property type="molecule type" value="Genomic_DNA"/>
</dbReference>
<dbReference type="Gene3D" id="2.30.30.830">
    <property type="match status" value="1"/>
</dbReference>
<gene>
    <name evidence="1" type="ORF">NCTC13336_01559</name>
</gene>
<dbReference type="InterPro" id="IPR007446">
    <property type="entry name" value="PilP"/>
</dbReference>
<organism evidence="1 2">
    <name type="scientific">Kingella potus</name>
    <dbReference type="NCBI Taxonomy" id="265175"/>
    <lineage>
        <taxon>Bacteria</taxon>
        <taxon>Pseudomonadati</taxon>
        <taxon>Pseudomonadota</taxon>
        <taxon>Betaproteobacteria</taxon>
        <taxon>Neisseriales</taxon>
        <taxon>Neisseriaceae</taxon>
        <taxon>Kingella</taxon>
    </lineage>
</organism>
<proteinExistence type="predicted"/>
<dbReference type="PIRSF" id="PIRSF016481">
    <property type="entry name" value="Pilus_assembly_PilP"/>
    <property type="match status" value="1"/>
</dbReference>
<dbReference type="Pfam" id="PF04351">
    <property type="entry name" value="PilP"/>
    <property type="match status" value="1"/>
</dbReference>
<name>A0A377R2G1_9NEIS</name>
<dbReference type="RefSeq" id="WP_244731465.1">
    <property type="nucleotide sequence ID" value="NZ_CP091516.1"/>
</dbReference>